<dbReference type="AlphaFoldDB" id="A0A1V9Y9S0"/>
<protein>
    <recommendedName>
        <fullName evidence="3">Outer kinetochore protein DAD2</fullName>
    </recommendedName>
</protein>
<organism evidence="1 2">
    <name type="scientific">Achlya hypogyna</name>
    <name type="common">Oomycete</name>
    <name type="synonym">Protoachlya hypogyna</name>
    <dbReference type="NCBI Taxonomy" id="1202772"/>
    <lineage>
        <taxon>Eukaryota</taxon>
        <taxon>Sar</taxon>
        <taxon>Stramenopiles</taxon>
        <taxon>Oomycota</taxon>
        <taxon>Saprolegniomycetes</taxon>
        <taxon>Saprolegniales</taxon>
        <taxon>Achlyaceae</taxon>
        <taxon>Achlya</taxon>
    </lineage>
</organism>
<keyword evidence="2" id="KW-1185">Reference proteome</keyword>
<proteinExistence type="predicted"/>
<dbReference type="EMBL" id="JNBR01002443">
    <property type="protein sequence ID" value="OQR82481.1"/>
    <property type="molecule type" value="Genomic_DNA"/>
</dbReference>
<name>A0A1V9Y9S0_ACHHY</name>
<dbReference type="Proteomes" id="UP000243579">
    <property type="component" value="Unassembled WGS sequence"/>
</dbReference>
<gene>
    <name evidence="1" type="ORF">ACHHYP_15951</name>
</gene>
<evidence type="ECO:0000313" key="1">
    <source>
        <dbReference type="EMBL" id="OQR82481.1"/>
    </source>
</evidence>
<evidence type="ECO:0000313" key="2">
    <source>
        <dbReference type="Proteomes" id="UP000243579"/>
    </source>
</evidence>
<comment type="caution">
    <text evidence="1">The sequence shown here is derived from an EMBL/GenBank/DDBJ whole genome shotgun (WGS) entry which is preliminary data.</text>
</comment>
<evidence type="ECO:0008006" key="3">
    <source>
        <dbReference type="Google" id="ProtNLM"/>
    </source>
</evidence>
<accession>A0A1V9Y9S0</accession>
<dbReference type="OrthoDB" id="124048at2759"/>
<reference evidence="1 2" key="1">
    <citation type="journal article" date="2014" name="Genome Biol. Evol.">
        <title>The secreted proteins of Achlya hypogyna and Thraustotheca clavata identify the ancestral oomycete secretome and reveal gene acquisitions by horizontal gene transfer.</title>
        <authorList>
            <person name="Misner I."/>
            <person name="Blouin N."/>
            <person name="Leonard G."/>
            <person name="Richards T.A."/>
            <person name="Lane C.E."/>
        </authorList>
    </citation>
    <scope>NUCLEOTIDE SEQUENCE [LARGE SCALE GENOMIC DNA]</scope>
    <source>
        <strain evidence="1 2">ATCC 48635</strain>
    </source>
</reference>
<sequence length="76" mass="8547">MEDELTRLELLRDSSRDLVAFLESTREQFDAIQEENEKALRIMENWRAVFTIANGVARIQSATDTAGGFSSVPTTP</sequence>